<comment type="similarity">
    <text evidence="1">Belongs to the GMC oxidoreductase family.</text>
</comment>
<feature type="chain" id="PRO_5041298211" evidence="4">
    <location>
        <begin position="25"/>
        <end position="628"/>
    </location>
</feature>
<dbReference type="AlphaFoldDB" id="A0AA39ZC11"/>
<proteinExistence type="inferred from homology"/>
<organism evidence="6 7">
    <name type="scientific">Cercophora samala</name>
    <dbReference type="NCBI Taxonomy" id="330535"/>
    <lineage>
        <taxon>Eukaryota</taxon>
        <taxon>Fungi</taxon>
        <taxon>Dikarya</taxon>
        <taxon>Ascomycota</taxon>
        <taxon>Pezizomycotina</taxon>
        <taxon>Sordariomycetes</taxon>
        <taxon>Sordariomycetidae</taxon>
        <taxon>Sordariales</taxon>
        <taxon>Lasiosphaeriaceae</taxon>
        <taxon>Cercophora</taxon>
    </lineage>
</organism>
<dbReference type="PANTHER" id="PTHR11552">
    <property type="entry name" value="GLUCOSE-METHANOL-CHOLINE GMC OXIDOREDUCTASE"/>
    <property type="match status" value="1"/>
</dbReference>
<feature type="domain" description="Glucose-methanol-choline oxidoreductase N-terminal" evidence="5">
    <location>
        <begin position="305"/>
        <end position="319"/>
    </location>
</feature>
<dbReference type="InterPro" id="IPR007867">
    <property type="entry name" value="GMC_OxRtase_C"/>
</dbReference>
<name>A0AA39ZC11_9PEZI</name>
<evidence type="ECO:0000256" key="1">
    <source>
        <dbReference type="ARBA" id="ARBA00010790"/>
    </source>
</evidence>
<dbReference type="GO" id="GO:0050660">
    <property type="term" value="F:flavin adenine dinucleotide binding"/>
    <property type="evidence" value="ECO:0007669"/>
    <property type="project" value="InterPro"/>
</dbReference>
<dbReference type="GO" id="GO:0016614">
    <property type="term" value="F:oxidoreductase activity, acting on CH-OH group of donors"/>
    <property type="evidence" value="ECO:0007669"/>
    <property type="project" value="InterPro"/>
</dbReference>
<evidence type="ECO:0000313" key="6">
    <source>
        <dbReference type="EMBL" id="KAK0667902.1"/>
    </source>
</evidence>
<keyword evidence="4" id="KW-0732">Signal</keyword>
<sequence>MLYLNRVALFRLLSLFLVIALASSKVIRDIRDVRSSYDYIIAGGGLSGLVVANRLSANPQTSVLVVEYGDLAPYNWNLSIPHYAKFAQDGTLFLQNPTTPQRSLGNRTFNLSVGATVGGGTVVNGMAVTRGERLDYDSWEKLGNRNWDWKELLTYFRKSTSLHSPSKDEVKKFGYTFSQKGYGRNSPYKVSFPSFQFPDAYVLAKGWTQDQGVKSRDDGATDGEIVGLSWFPVGADGKNRTRSSARRVYYDPVAERPNLDLLVNSYVGKVNTNGKKATGVDVYSRSDHSLKALVATKLGVVLAAGALHTPQILQLSGIGPRKILEALNITVVEDLAGVGANYQDHPSFRLSFRFNNPSNITLLNLTTPNSPFFEAAWDEYMNSRTGPLTQSHGNLRAVFSLSNIATSRQQTQSLLDLLASTNHTAYLPAFYSSQPSLLKGYAAQYALQARNFASQSAILENPFPGSSGNLNIQLQKPLSRGTVHITSTSPHPGLSPPELNPNALSHPWDVQMAVLAVKLIRRFVFTSPSLRHLQPEEISPGEAVKTDAEIEQAVRERIGSPFNAHPCGTAAMMPRGLGGVVDDRLRVYNVKGLRVVDASLLPIIPAAHLQATMYAVAEKAADLILEDA</sequence>
<dbReference type="InterPro" id="IPR012132">
    <property type="entry name" value="GMC_OxRdtase"/>
</dbReference>
<dbReference type="PANTHER" id="PTHR11552:SF115">
    <property type="entry name" value="DEHYDROGENASE XPTC-RELATED"/>
    <property type="match status" value="1"/>
</dbReference>
<dbReference type="InterPro" id="IPR000172">
    <property type="entry name" value="GMC_OxRdtase_N"/>
</dbReference>
<dbReference type="Gene3D" id="3.50.50.60">
    <property type="entry name" value="FAD/NAD(P)-binding domain"/>
    <property type="match status" value="1"/>
</dbReference>
<dbReference type="GO" id="GO:0044550">
    <property type="term" value="P:secondary metabolite biosynthetic process"/>
    <property type="evidence" value="ECO:0007669"/>
    <property type="project" value="TreeGrafter"/>
</dbReference>
<dbReference type="Pfam" id="PF00732">
    <property type="entry name" value="GMC_oxred_N"/>
    <property type="match status" value="1"/>
</dbReference>
<evidence type="ECO:0000313" key="7">
    <source>
        <dbReference type="Proteomes" id="UP001174997"/>
    </source>
</evidence>
<dbReference type="SUPFAM" id="SSF54373">
    <property type="entry name" value="FAD-linked reductases, C-terminal domain"/>
    <property type="match status" value="1"/>
</dbReference>
<comment type="cofactor">
    <cofactor evidence="3">
        <name>FAD</name>
        <dbReference type="ChEBI" id="CHEBI:57692"/>
    </cofactor>
</comment>
<keyword evidence="3" id="KW-0274">FAD</keyword>
<keyword evidence="7" id="KW-1185">Reference proteome</keyword>
<keyword evidence="3" id="KW-0285">Flavoprotein</keyword>
<dbReference type="PIRSF" id="PIRSF000137">
    <property type="entry name" value="Alcohol_oxidase"/>
    <property type="match status" value="1"/>
</dbReference>
<evidence type="ECO:0000256" key="4">
    <source>
        <dbReference type="SAM" id="SignalP"/>
    </source>
</evidence>
<evidence type="ECO:0000259" key="5">
    <source>
        <dbReference type="PROSITE" id="PS00624"/>
    </source>
</evidence>
<dbReference type="PROSITE" id="PS00624">
    <property type="entry name" value="GMC_OXRED_2"/>
    <property type="match status" value="1"/>
</dbReference>
<feature type="active site" description="Proton acceptor" evidence="2">
    <location>
        <position position="608"/>
    </location>
</feature>
<protein>
    <submittedName>
        <fullName evidence="6">Oxygen-dependent choline dehydrogenase</fullName>
    </submittedName>
</protein>
<dbReference type="EMBL" id="JAULSY010000064">
    <property type="protein sequence ID" value="KAK0667902.1"/>
    <property type="molecule type" value="Genomic_DNA"/>
</dbReference>
<evidence type="ECO:0000256" key="2">
    <source>
        <dbReference type="PIRSR" id="PIRSR000137-1"/>
    </source>
</evidence>
<feature type="signal peptide" evidence="4">
    <location>
        <begin position="1"/>
        <end position="24"/>
    </location>
</feature>
<dbReference type="InterPro" id="IPR036188">
    <property type="entry name" value="FAD/NAD-bd_sf"/>
</dbReference>
<gene>
    <name evidence="6" type="ORF">QBC41DRAFT_277898</name>
</gene>
<comment type="caution">
    <text evidence="6">The sequence shown here is derived from an EMBL/GenBank/DDBJ whole genome shotgun (WGS) entry which is preliminary data.</text>
</comment>
<evidence type="ECO:0000256" key="3">
    <source>
        <dbReference type="PIRSR" id="PIRSR000137-2"/>
    </source>
</evidence>
<accession>A0AA39ZC11</accession>
<dbReference type="Proteomes" id="UP001174997">
    <property type="component" value="Unassembled WGS sequence"/>
</dbReference>
<reference evidence="6" key="1">
    <citation type="submission" date="2023-06" db="EMBL/GenBank/DDBJ databases">
        <title>Genome-scale phylogeny and comparative genomics of the fungal order Sordariales.</title>
        <authorList>
            <consortium name="Lawrence Berkeley National Laboratory"/>
            <person name="Hensen N."/>
            <person name="Bonometti L."/>
            <person name="Westerberg I."/>
            <person name="Brannstrom I.O."/>
            <person name="Guillou S."/>
            <person name="Cros-Aarteil S."/>
            <person name="Calhoun S."/>
            <person name="Haridas S."/>
            <person name="Kuo A."/>
            <person name="Mondo S."/>
            <person name="Pangilinan J."/>
            <person name="Riley R."/>
            <person name="Labutti K."/>
            <person name="Andreopoulos B."/>
            <person name="Lipzen A."/>
            <person name="Chen C."/>
            <person name="Yanf M."/>
            <person name="Daum C."/>
            <person name="Ng V."/>
            <person name="Clum A."/>
            <person name="Steindorff A."/>
            <person name="Ohm R."/>
            <person name="Martin F."/>
            <person name="Silar P."/>
            <person name="Natvig D."/>
            <person name="Lalanne C."/>
            <person name="Gautier V."/>
            <person name="Ament-Velasquez S.L."/>
            <person name="Kruys A."/>
            <person name="Hutchinson M.I."/>
            <person name="Powell A.J."/>
            <person name="Barry K."/>
            <person name="Miller A.N."/>
            <person name="Grigoriev I.V."/>
            <person name="Debuchy R."/>
            <person name="Gladieux P."/>
            <person name="Thoren M.H."/>
            <person name="Johannesson H."/>
        </authorList>
    </citation>
    <scope>NUCLEOTIDE SEQUENCE</scope>
    <source>
        <strain evidence="6">CBS 307.81</strain>
    </source>
</reference>
<dbReference type="Pfam" id="PF05199">
    <property type="entry name" value="GMC_oxred_C"/>
    <property type="match status" value="1"/>
</dbReference>
<dbReference type="Gene3D" id="3.30.560.10">
    <property type="entry name" value="Glucose Oxidase, domain 3"/>
    <property type="match status" value="1"/>
</dbReference>
<feature type="active site" description="Proton donor" evidence="2">
    <location>
        <position position="565"/>
    </location>
</feature>
<dbReference type="SUPFAM" id="SSF51905">
    <property type="entry name" value="FAD/NAD(P)-binding domain"/>
    <property type="match status" value="1"/>
</dbReference>
<feature type="binding site" evidence="3">
    <location>
        <position position="267"/>
    </location>
    <ligand>
        <name>FAD</name>
        <dbReference type="ChEBI" id="CHEBI:57692"/>
    </ligand>
</feature>